<dbReference type="Pfam" id="PF01081">
    <property type="entry name" value="Aldolase"/>
    <property type="match status" value="1"/>
</dbReference>
<dbReference type="InterPro" id="IPR031338">
    <property type="entry name" value="KDPG/KHG_AS_2"/>
</dbReference>
<dbReference type="PANTHER" id="PTHR30246:SF1">
    <property type="entry name" value="2-DEHYDRO-3-DEOXY-6-PHOSPHOGALACTONATE ALDOLASE-RELATED"/>
    <property type="match status" value="1"/>
</dbReference>
<dbReference type="AlphaFoldDB" id="Q7VDW4"/>
<comment type="subunit">
    <text evidence="3">Homotrimer.</text>
</comment>
<evidence type="ECO:0000256" key="5">
    <source>
        <dbReference type="ARBA" id="ARBA00023277"/>
    </source>
</evidence>
<dbReference type="RefSeq" id="WP_011124409.1">
    <property type="nucleotide sequence ID" value="NC_005042.1"/>
</dbReference>
<evidence type="ECO:0000256" key="4">
    <source>
        <dbReference type="ARBA" id="ARBA00023239"/>
    </source>
</evidence>
<accession>Q7VDW4</accession>
<reference evidence="6 7" key="1">
    <citation type="journal article" date="2003" name="Proc. Natl. Acad. Sci. U.S.A.">
        <title>Genome sequence of the cyanobacterium Prochlorococcus marinus SS120, a nearly minimal oxyphototrophic genome.</title>
        <authorList>
            <person name="Dufresne A."/>
            <person name="Salanoubat M."/>
            <person name="Partensky F."/>
            <person name="Artiguenave F."/>
            <person name="Axmann I.M."/>
            <person name="Barbe V."/>
            <person name="Duprat S."/>
            <person name="Galperin M.Y."/>
            <person name="Koonin E.V."/>
            <person name="Le Gall F."/>
            <person name="Makarova K.S."/>
            <person name="Ostrowski M."/>
            <person name="Oztas S."/>
            <person name="Robert C."/>
            <person name="Rogozin I.B."/>
            <person name="Scanlan D.J."/>
            <person name="Tandeau de Marsac N."/>
            <person name="Weissenbach J."/>
            <person name="Wincker P."/>
            <person name="Wolf Y.I."/>
            <person name="Hess W.R."/>
        </authorList>
    </citation>
    <scope>NUCLEOTIDE SEQUENCE [LARGE SCALE GENOMIC DNA]</scope>
    <source>
        <strain evidence="7">SARG / CCMP1375 / SS120</strain>
    </source>
</reference>
<dbReference type="CDD" id="cd00452">
    <property type="entry name" value="KDPG_aldolase"/>
    <property type="match status" value="1"/>
</dbReference>
<keyword evidence="4" id="KW-0456">Lyase</keyword>
<keyword evidence="5" id="KW-0119">Carbohydrate metabolism</keyword>
<dbReference type="STRING" id="167539.Pro_0254"/>
<dbReference type="Gene3D" id="3.20.20.70">
    <property type="entry name" value="Aldolase class I"/>
    <property type="match status" value="1"/>
</dbReference>
<gene>
    <name evidence="6" type="primary">eda</name>
    <name evidence="6" type="ordered locus">Pro_0254</name>
</gene>
<evidence type="ECO:0000313" key="6">
    <source>
        <dbReference type="EMBL" id="AAP99300.1"/>
    </source>
</evidence>
<sequence length="229" mass="25644">MLNIFKSSSSEIWQQKQDELIASLTYQPLLIVLRITEDDLDNLEIKSFLTLIKTLQSLGVRNIEIAWSSHKNWIKFIQEIKKEFKEISFGAASITNSNSLELITKLGFNYAMSPCWDIELQKRAKALGQALVPGVLSPSDIQQAKNFGYRIIKLFPASVIGINYLNQIKASINPLPFVIAAGGMSIININSWLEQGYGAIAVGRELIQKESVDPQLAEWLKATPNFSTN</sequence>
<keyword evidence="7" id="KW-1185">Reference proteome</keyword>
<dbReference type="KEGG" id="pma:Pro_0254"/>
<dbReference type="InterPro" id="IPR000887">
    <property type="entry name" value="Aldlse_KDPG_KHG"/>
</dbReference>
<evidence type="ECO:0000313" key="7">
    <source>
        <dbReference type="Proteomes" id="UP000001420"/>
    </source>
</evidence>
<dbReference type="OrthoDB" id="542490at2"/>
<dbReference type="Proteomes" id="UP000001420">
    <property type="component" value="Chromosome"/>
</dbReference>
<dbReference type="EMBL" id="AE017126">
    <property type="protein sequence ID" value="AAP99300.1"/>
    <property type="molecule type" value="Genomic_DNA"/>
</dbReference>
<dbReference type="PATRIC" id="fig|167539.5.peg.262"/>
<protein>
    <submittedName>
        <fullName evidence="6">2-keto-3-deoxy-6-phosphogluconate aldolase</fullName>
    </submittedName>
</protein>
<comment type="pathway">
    <text evidence="1">Carbohydrate acid metabolism.</text>
</comment>
<evidence type="ECO:0000256" key="2">
    <source>
        <dbReference type="ARBA" id="ARBA00006906"/>
    </source>
</evidence>
<dbReference type="SUPFAM" id="SSF51569">
    <property type="entry name" value="Aldolase"/>
    <property type="match status" value="1"/>
</dbReference>
<proteinExistence type="inferred from homology"/>
<comment type="similarity">
    <text evidence="2">Belongs to the KHG/KDPG aldolase family.</text>
</comment>
<dbReference type="HOGENOM" id="CLU_077795_2_2_3"/>
<dbReference type="GO" id="GO:0016829">
    <property type="term" value="F:lyase activity"/>
    <property type="evidence" value="ECO:0007669"/>
    <property type="project" value="UniProtKB-KW"/>
</dbReference>
<evidence type="ECO:0000256" key="1">
    <source>
        <dbReference type="ARBA" id="ARBA00004761"/>
    </source>
</evidence>
<dbReference type="InterPro" id="IPR013785">
    <property type="entry name" value="Aldolase_TIM"/>
</dbReference>
<dbReference type="PROSITE" id="PS00160">
    <property type="entry name" value="ALDOLASE_KDPG_KHG_2"/>
    <property type="match status" value="1"/>
</dbReference>
<dbReference type="EnsemblBacteria" id="AAP99300">
    <property type="protein sequence ID" value="AAP99300"/>
    <property type="gene ID" value="Pro_0254"/>
</dbReference>
<dbReference type="PANTHER" id="PTHR30246">
    <property type="entry name" value="2-KETO-3-DEOXY-6-PHOSPHOGLUCONATE ALDOLASE"/>
    <property type="match status" value="1"/>
</dbReference>
<name>Q7VDW4_PROMA</name>
<evidence type="ECO:0000256" key="3">
    <source>
        <dbReference type="ARBA" id="ARBA00011233"/>
    </source>
</evidence>
<organism evidence="6 7">
    <name type="scientific">Prochlorococcus marinus (strain SARG / CCMP1375 / SS120)</name>
    <dbReference type="NCBI Taxonomy" id="167539"/>
    <lineage>
        <taxon>Bacteria</taxon>
        <taxon>Bacillati</taxon>
        <taxon>Cyanobacteriota</taxon>
        <taxon>Cyanophyceae</taxon>
        <taxon>Synechococcales</taxon>
        <taxon>Prochlorococcaceae</taxon>
        <taxon>Prochlorococcus</taxon>
    </lineage>
</organism>
<dbReference type="eggNOG" id="COG0800">
    <property type="taxonomic scope" value="Bacteria"/>
</dbReference>